<dbReference type="Proteomes" id="UP000651050">
    <property type="component" value="Unassembled WGS sequence"/>
</dbReference>
<keyword evidence="3" id="KW-0238">DNA-binding</keyword>
<gene>
    <name evidence="6" type="ORF">I5803_06965</name>
</gene>
<protein>
    <submittedName>
        <fullName evidence="6">LysR family transcriptional regulator</fullName>
    </submittedName>
</protein>
<dbReference type="SUPFAM" id="SSF46785">
    <property type="entry name" value="Winged helix' DNA-binding domain"/>
    <property type="match status" value="1"/>
</dbReference>
<proteinExistence type="inferred from homology"/>
<dbReference type="InterPro" id="IPR000847">
    <property type="entry name" value="LysR_HTH_N"/>
</dbReference>
<keyword evidence="7" id="KW-1185">Reference proteome</keyword>
<organism evidence="6 7">
    <name type="scientific">Caenimonas aquaedulcis</name>
    <dbReference type="NCBI Taxonomy" id="2793270"/>
    <lineage>
        <taxon>Bacteria</taxon>
        <taxon>Pseudomonadati</taxon>
        <taxon>Pseudomonadota</taxon>
        <taxon>Betaproteobacteria</taxon>
        <taxon>Burkholderiales</taxon>
        <taxon>Comamonadaceae</taxon>
        <taxon>Caenimonas</taxon>
    </lineage>
</organism>
<name>A0A931MG45_9BURK</name>
<dbReference type="GO" id="GO:0005829">
    <property type="term" value="C:cytosol"/>
    <property type="evidence" value="ECO:0007669"/>
    <property type="project" value="TreeGrafter"/>
</dbReference>
<dbReference type="RefSeq" id="WP_196985651.1">
    <property type="nucleotide sequence ID" value="NZ_JADWYS010000001.1"/>
</dbReference>
<dbReference type="GO" id="GO:0003700">
    <property type="term" value="F:DNA-binding transcription factor activity"/>
    <property type="evidence" value="ECO:0007669"/>
    <property type="project" value="InterPro"/>
</dbReference>
<evidence type="ECO:0000256" key="2">
    <source>
        <dbReference type="ARBA" id="ARBA00023015"/>
    </source>
</evidence>
<dbReference type="PANTHER" id="PTHR30419:SF30">
    <property type="entry name" value="LYSR FAMILY TRANSCRIPTIONAL REGULATOR"/>
    <property type="match status" value="1"/>
</dbReference>
<evidence type="ECO:0000256" key="4">
    <source>
        <dbReference type="ARBA" id="ARBA00023163"/>
    </source>
</evidence>
<evidence type="ECO:0000313" key="6">
    <source>
        <dbReference type="EMBL" id="MBG9387753.1"/>
    </source>
</evidence>
<dbReference type="AlphaFoldDB" id="A0A931MG45"/>
<dbReference type="PANTHER" id="PTHR30419">
    <property type="entry name" value="HTH-TYPE TRANSCRIPTIONAL REGULATOR YBHD"/>
    <property type="match status" value="1"/>
</dbReference>
<dbReference type="Pfam" id="PF00126">
    <property type="entry name" value="HTH_1"/>
    <property type="match status" value="1"/>
</dbReference>
<dbReference type="EMBL" id="JADWYS010000001">
    <property type="protein sequence ID" value="MBG9387753.1"/>
    <property type="molecule type" value="Genomic_DNA"/>
</dbReference>
<comment type="caution">
    <text evidence="6">The sequence shown here is derived from an EMBL/GenBank/DDBJ whole genome shotgun (WGS) entry which is preliminary data.</text>
</comment>
<keyword evidence="4" id="KW-0804">Transcription</keyword>
<dbReference type="Pfam" id="PF03466">
    <property type="entry name" value="LysR_substrate"/>
    <property type="match status" value="1"/>
</dbReference>
<evidence type="ECO:0000256" key="1">
    <source>
        <dbReference type="ARBA" id="ARBA00009437"/>
    </source>
</evidence>
<dbReference type="SUPFAM" id="SSF53850">
    <property type="entry name" value="Periplasmic binding protein-like II"/>
    <property type="match status" value="1"/>
</dbReference>
<sequence length="305" mass="33529">MDLRRMSHLVALEEERNFGRAAERVHVTQPAFSRSVQAAEAELGLLLFERGPLQVRPTAAGTFVVERARKLLFDNHCLQRDIGLFRGRQLGNISFGVGPFPAATLLEPLMRELRAKHPAVQVRVEVNNWKYLAEHLRVEEIDFFVADIRDVPRDGDLAIKSIGRQRGRFYVRTGHPLLARRNLKPAAMAAYGLASVRLPNEMKAVVCQLLGLATDAALPVVLECDDVHLLKRVALTSDTVLASTDPAVQEEVKAGRLHALSLRGLPALYNEMGIVSLLGRSHSPMAEVAVKFLASAARAGSALNS</sequence>
<accession>A0A931MG45</accession>
<dbReference type="Gene3D" id="3.40.190.10">
    <property type="entry name" value="Periplasmic binding protein-like II"/>
    <property type="match status" value="2"/>
</dbReference>
<keyword evidence="2" id="KW-0805">Transcription regulation</keyword>
<dbReference type="Gene3D" id="1.10.10.10">
    <property type="entry name" value="Winged helix-like DNA-binding domain superfamily/Winged helix DNA-binding domain"/>
    <property type="match status" value="1"/>
</dbReference>
<dbReference type="InterPro" id="IPR036388">
    <property type="entry name" value="WH-like_DNA-bd_sf"/>
</dbReference>
<comment type="similarity">
    <text evidence="1">Belongs to the LysR transcriptional regulatory family.</text>
</comment>
<dbReference type="InterPro" id="IPR005119">
    <property type="entry name" value="LysR_subst-bd"/>
</dbReference>
<dbReference type="InterPro" id="IPR050950">
    <property type="entry name" value="HTH-type_LysR_regulators"/>
</dbReference>
<dbReference type="InterPro" id="IPR036390">
    <property type="entry name" value="WH_DNA-bd_sf"/>
</dbReference>
<evidence type="ECO:0000313" key="7">
    <source>
        <dbReference type="Proteomes" id="UP000651050"/>
    </source>
</evidence>
<evidence type="ECO:0000259" key="5">
    <source>
        <dbReference type="PROSITE" id="PS50931"/>
    </source>
</evidence>
<dbReference type="PROSITE" id="PS50931">
    <property type="entry name" value="HTH_LYSR"/>
    <property type="match status" value="1"/>
</dbReference>
<dbReference type="GO" id="GO:0003677">
    <property type="term" value="F:DNA binding"/>
    <property type="evidence" value="ECO:0007669"/>
    <property type="project" value="UniProtKB-KW"/>
</dbReference>
<feature type="domain" description="HTH lysR-type" evidence="5">
    <location>
        <begin position="1"/>
        <end position="58"/>
    </location>
</feature>
<reference evidence="6" key="1">
    <citation type="submission" date="2020-11" db="EMBL/GenBank/DDBJ databases">
        <title>Bacterial whole genome sequence for Caenimonas sp. DR4.4.</title>
        <authorList>
            <person name="Le V."/>
            <person name="Ko S.-R."/>
            <person name="Ahn C.-Y."/>
            <person name="Oh H.-M."/>
        </authorList>
    </citation>
    <scope>NUCLEOTIDE SEQUENCE</scope>
    <source>
        <strain evidence="6">DR4.4</strain>
    </source>
</reference>
<dbReference type="PRINTS" id="PR00039">
    <property type="entry name" value="HTHLYSR"/>
</dbReference>
<evidence type="ECO:0000256" key="3">
    <source>
        <dbReference type="ARBA" id="ARBA00023125"/>
    </source>
</evidence>